<dbReference type="AlphaFoldDB" id="B8CEJ5"/>
<protein>
    <recommendedName>
        <fullName evidence="3">SET domain-containing protein</fullName>
    </recommendedName>
</protein>
<dbReference type="RefSeq" id="XP_002294686.1">
    <property type="nucleotide sequence ID" value="XM_002294650.1"/>
</dbReference>
<evidence type="ECO:0000256" key="2">
    <source>
        <dbReference type="SAM" id="SignalP"/>
    </source>
</evidence>
<dbReference type="InParanoid" id="B8CEJ5"/>
<feature type="signal peptide" evidence="2">
    <location>
        <begin position="1"/>
        <end position="27"/>
    </location>
</feature>
<dbReference type="PROSITE" id="PS50280">
    <property type="entry name" value="SET"/>
    <property type="match status" value="1"/>
</dbReference>
<dbReference type="EMBL" id="CM000652">
    <property type="protein sequence ID" value="EED88046.1"/>
    <property type="molecule type" value="Genomic_DNA"/>
</dbReference>
<name>B8CEJ5_THAPS</name>
<dbReference type="Proteomes" id="UP000001449">
    <property type="component" value="Chromosome 20"/>
</dbReference>
<proteinExistence type="predicted"/>
<evidence type="ECO:0000259" key="3">
    <source>
        <dbReference type="PROSITE" id="PS50280"/>
    </source>
</evidence>
<dbReference type="KEGG" id="tps:THAPSDRAFT_11441"/>
<feature type="compositionally biased region" description="Low complexity" evidence="1">
    <location>
        <begin position="160"/>
        <end position="178"/>
    </location>
</feature>
<dbReference type="HOGENOM" id="CLU_030622_0_0_1"/>
<evidence type="ECO:0000313" key="5">
    <source>
        <dbReference type="Proteomes" id="UP000001449"/>
    </source>
</evidence>
<dbReference type="InterPro" id="IPR046341">
    <property type="entry name" value="SET_dom_sf"/>
</dbReference>
<feature type="domain" description="SET" evidence="3">
    <location>
        <begin position="281"/>
        <end position="457"/>
    </location>
</feature>
<evidence type="ECO:0000313" key="4">
    <source>
        <dbReference type="EMBL" id="EED88046.1"/>
    </source>
</evidence>
<feature type="region of interest" description="Disordered" evidence="1">
    <location>
        <begin position="160"/>
        <end position="202"/>
    </location>
</feature>
<organism evidence="4 5">
    <name type="scientific">Thalassiosira pseudonana</name>
    <name type="common">Marine diatom</name>
    <name type="synonym">Cyclotella nana</name>
    <dbReference type="NCBI Taxonomy" id="35128"/>
    <lineage>
        <taxon>Eukaryota</taxon>
        <taxon>Sar</taxon>
        <taxon>Stramenopiles</taxon>
        <taxon>Ochrophyta</taxon>
        <taxon>Bacillariophyta</taxon>
        <taxon>Coscinodiscophyceae</taxon>
        <taxon>Thalassiosirophycidae</taxon>
        <taxon>Thalassiosirales</taxon>
        <taxon>Thalassiosiraceae</taxon>
        <taxon>Thalassiosira</taxon>
    </lineage>
</organism>
<feature type="chain" id="PRO_5002870057" description="SET domain-containing protein" evidence="2">
    <location>
        <begin position="28"/>
        <end position="664"/>
    </location>
</feature>
<gene>
    <name evidence="4" type="ORF">THAPSDRAFT_11441</name>
</gene>
<dbReference type="Pfam" id="PF00856">
    <property type="entry name" value="SET"/>
    <property type="match status" value="1"/>
</dbReference>
<reference evidence="4 5" key="1">
    <citation type="journal article" date="2004" name="Science">
        <title>The genome of the diatom Thalassiosira pseudonana: ecology, evolution, and metabolism.</title>
        <authorList>
            <person name="Armbrust E.V."/>
            <person name="Berges J.A."/>
            <person name="Bowler C."/>
            <person name="Green B.R."/>
            <person name="Martinez D."/>
            <person name="Putnam N.H."/>
            <person name="Zhou S."/>
            <person name="Allen A.E."/>
            <person name="Apt K.E."/>
            <person name="Bechner M."/>
            <person name="Brzezinski M.A."/>
            <person name="Chaal B.K."/>
            <person name="Chiovitti A."/>
            <person name="Davis A.K."/>
            <person name="Demarest M.S."/>
            <person name="Detter J.C."/>
            <person name="Glavina T."/>
            <person name="Goodstein D."/>
            <person name="Hadi M.Z."/>
            <person name="Hellsten U."/>
            <person name="Hildebrand M."/>
            <person name="Jenkins B.D."/>
            <person name="Jurka J."/>
            <person name="Kapitonov V.V."/>
            <person name="Kroger N."/>
            <person name="Lau W.W."/>
            <person name="Lane T.W."/>
            <person name="Larimer F.W."/>
            <person name="Lippmeier J.C."/>
            <person name="Lucas S."/>
            <person name="Medina M."/>
            <person name="Montsant A."/>
            <person name="Obornik M."/>
            <person name="Parker M.S."/>
            <person name="Palenik B."/>
            <person name="Pazour G.J."/>
            <person name="Richardson P.M."/>
            <person name="Rynearson T.A."/>
            <person name="Saito M.A."/>
            <person name="Schwartz D.C."/>
            <person name="Thamatrakoln K."/>
            <person name="Valentin K."/>
            <person name="Vardi A."/>
            <person name="Wilkerson F.P."/>
            <person name="Rokhsar D.S."/>
        </authorList>
    </citation>
    <scope>NUCLEOTIDE SEQUENCE [LARGE SCALE GENOMIC DNA]</scope>
    <source>
        <strain evidence="4 5">CCMP1335</strain>
    </source>
</reference>
<accession>B8CEJ5</accession>
<sequence>MHRLKTSRRSSSFTIAFAILLFVASLASEDEVCTNRDDDSSSACDGSSAVSDSPSWCRLYLAARPNSSNRSHSRQYGIYTVKHLPRGTPLTPTSGDILLHLIDVDHLLNNNNTQQSSQLSKWYQHGFLVDAITSGYGGNYEGKGRVVSVLPGVGMLAASSSSSSAAATNSNDRNSGRNSNDRNNRPNVWAKIPTTDEANHPRNYSPLAGSFALNYNLTYVVNHPMGIEGGGEVLVDREGWFRRQALGLNNESKNDESSSESGSDGNMNIQQLHQSGICLEGNIHLSISTSTGRGAFASRLLKKGSAVAPVPVLLLPREELRYLRTQEWKKVDKWRRENNGSRGGGDEVILPPGMKWRHQLMLNYCFGHSNSSVLLFPYGPLVNYVNHAPSSEPGGEGGVTANIGIRWSEKLNKANDLDPRTMSPSELWKRPSPEGLVMEYFALRDIQPNEEILIAYGSVWSKAWAKHEKQWKDDPNNKKIDGANAGGHGNDYSPAYIMEDVISNLRTAEEQLLFPYPKNIFTACFYSYRRDESKGGATSTTKRTLNEATPWTMSRGLFDMMNLRPCKVISREPAKDRFTSEYNDRQGPPSGKMFYTAIIQNRPGLPENEQIPKGEKHIVSGIPREAFRFVDKSYTSDEHLEGAFRQNIGLEETGVFPEAWLDLS</sequence>
<keyword evidence="2" id="KW-0732">Signal</keyword>
<evidence type="ECO:0000256" key="1">
    <source>
        <dbReference type="SAM" id="MobiDB-lite"/>
    </source>
</evidence>
<dbReference type="InterPro" id="IPR001214">
    <property type="entry name" value="SET_dom"/>
</dbReference>
<dbReference type="PaxDb" id="35128-Thaps11441"/>
<keyword evidence="5" id="KW-1185">Reference proteome</keyword>
<dbReference type="GeneID" id="7447815"/>
<reference evidence="4 5" key="2">
    <citation type="journal article" date="2008" name="Nature">
        <title>The Phaeodactylum genome reveals the evolutionary history of diatom genomes.</title>
        <authorList>
            <person name="Bowler C."/>
            <person name="Allen A.E."/>
            <person name="Badger J.H."/>
            <person name="Grimwood J."/>
            <person name="Jabbari K."/>
            <person name="Kuo A."/>
            <person name="Maheswari U."/>
            <person name="Martens C."/>
            <person name="Maumus F."/>
            <person name="Otillar R.P."/>
            <person name="Rayko E."/>
            <person name="Salamov A."/>
            <person name="Vandepoele K."/>
            <person name="Beszteri B."/>
            <person name="Gruber A."/>
            <person name="Heijde M."/>
            <person name="Katinka M."/>
            <person name="Mock T."/>
            <person name="Valentin K."/>
            <person name="Verret F."/>
            <person name="Berges J.A."/>
            <person name="Brownlee C."/>
            <person name="Cadoret J.P."/>
            <person name="Chiovitti A."/>
            <person name="Choi C.J."/>
            <person name="Coesel S."/>
            <person name="De Martino A."/>
            <person name="Detter J.C."/>
            <person name="Durkin C."/>
            <person name="Falciatore A."/>
            <person name="Fournet J."/>
            <person name="Haruta M."/>
            <person name="Huysman M.J."/>
            <person name="Jenkins B.D."/>
            <person name="Jiroutova K."/>
            <person name="Jorgensen R.E."/>
            <person name="Joubert Y."/>
            <person name="Kaplan A."/>
            <person name="Kroger N."/>
            <person name="Kroth P.G."/>
            <person name="La Roche J."/>
            <person name="Lindquist E."/>
            <person name="Lommer M."/>
            <person name="Martin-Jezequel V."/>
            <person name="Lopez P.J."/>
            <person name="Lucas S."/>
            <person name="Mangogna M."/>
            <person name="McGinnis K."/>
            <person name="Medlin L.K."/>
            <person name="Montsant A."/>
            <person name="Oudot-Le Secq M.P."/>
            <person name="Napoli C."/>
            <person name="Obornik M."/>
            <person name="Parker M.S."/>
            <person name="Petit J.L."/>
            <person name="Porcel B.M."/>
            <person name="Poulsen N."/>
            <person name="Robison M."/>
            <person name="Rychlewski L."/>
            <person name="Rynearson T.A."/>
            <person name="Schmutz J."/>
            <person name="Shapiro H."/>
            <person name="Siaut M."/>
            <person name="Stanley M."/>
            <person name="Sussman M.R."/>
            <person name="Taylor A.R."/>
            <person name="Vardi A."/>
            <person name="von Dassow P."/>
            <person name="Vyverman W."/>
            <person name="Willis A."/>
            <person name="Wyrwicz L.S."/>
            <person name="Rokhsar D.S."/>
            <person name="Weissenbach J."/>
            <person name="Armbrust E.V."/>
            <person name="Green B.R."/>
            <person name="Van de Peer Y."/>
            <person name="Grigoriev I.V."/>
        </authorList>
    </citation>
    <scope>NUCLEOTIDE SEQUENCE [LARGE SCALE GENOMIC DNA]</scope>
    <source>
        <strain evidence="4 5">CCMP1335</strain>
    </source>
</reference>
<dbReference type="Gene3D" id="2.170.270.10">
    <property type="entry name" value="SET domain"/>
    <property type="match status" value="1"/>
</dbReference>
<dbReference type="SUPFAM" id="SSF82199">
    <property type="entry name" value="SET domain"/>
    <property type="match status" value="1"/>
</dbReference>